<organism evidence="2 3">
    <name type="scientific">Punctularia strigosozonata (strain HHB-11173)</name>
    <name type="common">White-rot fungus</name>
    <dbReference type="NCBI Taxonomy" id="741275"/>
    <lineage>
        <taxon>Eukaryota</taxon>
        <taxon>Fungi</taxon>
        <taxon>Dikarya</taxon>
        <taxon>Basidiomycota</taxon>
        <taxon>Agaricomycotina</taxon>
        <taxon>Agaricomycetes</taxon>
        <taxon>Corticiales</taxon>
        <taxon>Punctulariaceae</taxon>
        <taxon>Punctularia</taxon>
    </lineage>
</organism>
<dbReference type="EMBL" id="JH687561">
    <property type="protein sequence ID" value="EIN03518.1"/>
    <property type="molecule type" value="Genomic_DNA"/>
</dbReference>
<dbReference type="Proteomes" id="UP000054196">
    <property type="component" value="Unassembled WGS sequence"/>
</dbReference>
<dbReference type="GeneID" id="18880308"/>
<name>R7RZV9_PUNST</name>
<feature type="region of interest" description="Disordered" evidence="1">
    <location>
        <begin position="1"/>
        <end position="23"/>
    </location>
</feature>
<evidence type="ECO:0000256" key="1">
    <source>
        <dbReference type="SAM" id="MobiDB-lite"/>
    </source>
</evidence>
<evidence type="ECO:0000313" key="2">
    <source>
        <dbReference type="EMBL" id="EIN03518.1"/>
    </source>
</evidence>
<dbReference type="AlphaFoldDB" id="R7RZV9"/>
<accession>R7RZV9</accession>
<dbReference type="RefSeq" id="XP_007389175.1">
    <property type="nucleotide sequence ID" value="XM_007389113.1"/>
</dbReference>
<evidence type="ECO:0000313" key="3">
    <source>
        <dbReference type="Proteomes" id="UP000054196"/>
    </source>
</evidence>
<dbReference type="KEGG" id="psq:PUNSTDRAFT_139399"/>
<gene>
    <name evidence="2" type="ORF">PUNSTDRAFT_139399</name>
</gene>
<keyword evidence="3" id="KW-1185">Reference proteome</keyword>
<proteinExistence type="predicted"/>
<feature type="compositionally biased region" description="Low complexity" evidence="1">
    <location>
        <begin position="1"/>
        <end position="14"/>
    </location>
</feature>
<protein>
    <submittedName>
        <fullName evidence="2">Uncharacterized protein</fullName>
    </submittedName>
</protein>
<dbReference type="HOGENOM" id="CLU_1166336_0_0_1"/>
<reference evidence="3" key="1">
    <citation type="journal article" date="2012" name="Science">
        <title>The Paleozoic origin of enzymatic lignin decomposition reconstructed from 31 fungal genomes.</title>
        <authorList>
            <person name="Floudas D."/>
            <person name="Binder M."/>
            <person name="Riley R."/>
            <person name="Barry K."/>
            <person name="Blanchette R.A."/>
            <person name="Henrissat B."/>
            <person name="Martinez A.T."/>
            <person name="Otillar R."/>
            <person name="Spatafora J.W."/>
            <person name="Yadav J.S."/>
            <person name="Aerts A."/>
            <person name="Benoit I."/>
            <person name="Boyd A."/>
            <person name="Carlson A."/>
            <person name="Copeland A."/>
            <person name="Coutinho P.M."/>
            <person name="de Vries R.P."/>
            <person name="Ferreira P."/>
            <person name="Findley K."/>
            <person name="Foster B."/>
            <person name="Gaskell J."/>
            <person name="Glotzer D."/>
            <person name="Gorecki P."/>
            <person name="Heitman J."/>
            <person name="Hesse C."/>
            <person name="Hori C."/>
            <person name="Igarashi K."/>
            <person name="Jurgens J.A."/>
            <person name="Kallen N."/>
            <person name="Kersten P."/>
            <person name="Kohler A."/>
            <person name="Kuees U."/>
            <person name="Kumar T.K.A."/>
            <person name="Kuo A."/>
            <person name="LaButti K."/>
            <person name="Larrondo L.F."/>
            <person name="Lindquist E."/>
            <person name="Ling A."/>
            <person name="Lombard V."/>
            <person name="Lucas S."/>
            <person name="Lundell T."/>
            <person name="Martin R."/>
            <person name="McLaughlin D.J."/>
            <person name="Morgenstern I."/>
            <person name="Morin E."/>
            <person name="Murat C."/>
            <person name="Nagy L.G."/>
            <person name="Nolan M."/>
            <person name="Ohm R.A."/>
            <person name="Patyshakuliyeva A."/>
            <person name="Rokas A."/>
            <person name="Ruiz-Duenas F.J."/>
            <person name="Sabat G."/>
            <person name="Salamov A."/>
            <person name="Samejima M."/>
            <person name="Schmutz J."/>
            <person name="Slot J.C."/>
            <person name="St John F."/>
            <person name="Stenlid J."/>
            <person name="Sun H."/>
            <person name="Sun S."/>
            <person name="Syed K."/>
            <person name="Tsang A."/>
            <person name="Wiebenga A."/>
            <person name="Young D."/>
            <person name="Pisabarro A."/>
            <person name="Eastwood D.C."/>
            <person name="Martin F."/>
            <person name="Cullen D."/>
            <person name="Grigoriev I.V."/>
            <person name="Hibbett D.S."/>
        </authorList>
    </citation>
    <scope>NUCLEOTIDE SEQUENCE [LARGE SCALE GENOMIC DNA]</scope>
    <source>
        <strain evidence="3">HHB-11173 SS5</strain>
    </source>
</reference>
<sequence length="238" mass="25802">MSGHPATATAAGPAKVSSATPAPQHRQTFEFQCKVCQDVGTRCVSLPSSPNLPLCEACHNAGNFCTGITDRVDKGPLRQLEGLLYVDLVSVDRLDLGVQTEPAGTNVPTSVSVAVQQTIRQFRTFELWAEGIVAATVRLLVTHARGTNSVISKWRQGWEPLMGHLEDGISGALRQRAADASGLDTSSGSEALFAASDLVEIDGLSRRLRNIEQRIMEDDDREIEQAELVRVRVRVRVS</sequence>